<dbReference type="InterPro" id="IPR036383">
    <property type="entry name" value="TSP1_rpt_sf"/>
</dbReference>
<proteinExistence type="predicted"/>
<dbReference type="Gene3D" id="2.20.100.10">
    <property type="entry name" value="Thrombospondin type-1 (TSP1) repeat"/>
    <property type="match status" value="1"/>
</dbReference>
<dbReference type="PROSITE" id="PS50092">
    <property type="entry name" value="TSP1"/>
    <property type="match status" value="1"/>
</dbReference>
<keyword evidence="1" id="KW-1185">Reference proteome</keyword>
<accession>A0A915KK02</accession>
<dbReference type="SMART" id="SM00209">
    <property type="entry name" value="TSP1"/>
    <property type="match status" value="1"/>
</dbReference>
<dbReference type="AlphaFoldDB" id="A0A915KK02"/>
<dbReference type="Pfam" id="PF00090">
    <property type="entry name" value="TSP_1"/>
    <property type="match status" value="1"/>
</dbReference>
<dbReference type="Proteomes" id="UP000887565">
    <property type="component" value="Unplaced"/>
</dbReference>
<name>A0A915KK02_ROMCU</name>
<evidence type="ECO:0000313" key="2">
    <source>
        <dbReference type="WBParaSite" id="nRc.2.0.1.t38341-RA"/>
    </source>
</evidence>
<sequence length="76" mass="8375">IQTVSCDSTPCPTVQWTEWSLWSSCSPSCGVQGRKFRSRRCYLSSLQPSSQCIGESTGSEPCNTDVACGLPRRTKR</sequence>
<dbReference type="SUPFAM" id="SSF82895">
    <property type="entry name" value="TSP-1 type 1 repeat"/>
    <property type="match status" value="1"/>
</dbReference>
<dbReference type="WBParaSite" id="nRc.2.0.1.t38341-RA">
    <property type="protein sequence ID" value="nRc.2.0.1.t38341-RA"/>
    <property type="gene ID" value="nRc.2.0.1.g38341"/>
</dbReference>
<protein>
    <submittedName>
        <fullName evidence="2">Uncharacterized protein</fullName>
    </submittedName>
</protein>
<reference evidence="2" key="1">
    <citation type="submission" date="2022-11" db="UniProtKB">
        <authorList>
            <consortium name="WormBaseParasite"/>
        </authorList>
    </citation>
    <scope>IDENTIFICATION</scope>
</reference>
<evidence type="ECO:0000313" key="1">
    <source>
        <dbReference type="Proteomes" id="UP000887565"/>
    </source>
</evidence>
<organism evidence="1 2">
    <name type="scientific">Romanomermis culicivorax</name>
    <name type="common">Nematode worm</name>
    <dbReference type="NCBI Taxonomy" id="13658"/>
    <lineage>
        <taxon>Eukaryota</taxon>
        <taxon>Metazoa</taxon>
        <taxon>Ecdysozoa</taxon>
        <taxon>Nematoda</taxon>
        <taxon>Enoplea</taxon>
        <taxon>Dorylaimia</taxon>
        <taxon>Mermithida</taxon>
        <taxon>Mermithoidea</taxon>
        <taxon>Mermithidae</taxon>
        <taxon>Romanomermis</taxon>
    </lineage>
</organism>
<dbReference type="InterPro" id="IPR000884">
    <property type="entry name" value="TSP1_rpt"/>
</dbReference>